<evidence type="ECO:0000256" key="5">
    <source>
        <dbReference type="ARBA" id="ARBA00023163"/>
    </source>
</evidence>
<evidence type="ECO:0000259" key="8">
    <source>
        <dbReference type="Pfam" id="PF08281"/>
    </source>
</evidence>
<gene>
    <name evidence="9" type="primary">rpoE</name>
    <name evidence="9" type="ORF">nbrc107697_25910</name>
</gene>
<dbReference type="Proteomes" id="UP000444980">
    <property type="component" value="Unassembled WGS sequence"/>
</dbReference>
<dbReference type="InterPro" id="IPR013324">
    <property type="entry name" value="RNA_pol_sigma_r3/r4-like"/>
</dbReference>
<comment type="similarity">
    <text evidence="1 6">Belongs to the sigma-70 factor family. ECF subfamily.</text>
</comment>
<dbReference type="AlphaFoldDB" id="A0A7I9V040"/>
<dbReference type="GO" id="GO:0006352">
    <property type="term" value="P:DNA-templated transcription initiation"/>
    <property type="evidence" value="ECO:0007669"/>
    <property type="project" value="InterPro"/>
</dbReference>
<dbReference type="InterPro" id="IPR014284">
    <property type="entry name" value="RNA_pol_sigma-70_dom"/>
</dbReference>
<dbReference type="GO" id="GO:0003677">
    <property type="term" value="F:DNA binding"/>
    <property type="evidence" value="ECO:0007669"/>
    <property type="project" value="UniProtKB-KW"/>
</dbReference>
<keyword evidence="2 6" id="KW-0805">Transcription regulation</keyword>
<organism evidence="9 10">
    <name type="scientific">Gordonia crocea</name>
    <dbReference type="NCBI Taxonomy" id="589162"/>
    <lineage>
        <taxon>Bacteria</taxon>
        <taxon>Bacillati</taxon>
        <taxon>Actinomycetota</taxon>
        <taxon>Actinomycetes</taxon>
        <taxon>Mycobacteriales</taxon>
        <taxon>Gordoniaceae</taxon>
        <taxon>Gordonia</taxon>
    </lineage>
</organism>
<dbReference type="OrthoDB" id="3821507at2"/>
<reference evidence="10" key="1">
    <citation type="submission" date="2019-06" db="EMBL/GenBank/DDBJ databases">
        <title>Gordonia isolated from sludge of a wastewater treatment plant.</title>
        <authorList>
            <person name="Tamura T."/>
            <person name="Aoyama K."/>
            <person name="Kang Y."/>
            <person name="Saito S."/>
            <person name="Akiyama N."/>
            <person name="Yazawa K."/>
            <person name="Gonoi T."/>
            <person name="Mikami Y."/>
        </authorList>
    </citation>
    <scope>NUCLEOTIDE SEQUENCE [LARGE SCALE GENOMIC DNA]</scope>
    <source>
        <strain evidence="10">NBRC 107697</strain>
    </source>
</reference>
<comment type="caution">
    <text evidence="9">The sequence shown here is derived from an EMBL/GenBank/DDBJ whole genome shotgun (WGS) entry which is preliminary data.</text>
</comment>
<dbReference type="RefSeq" id="WP_161927955.1">
    <property type="nucleotide sequence ID" value="NZ_BJOU01000002.1"/>
</dbReference>
<dbReference type="Gene3D" id="1.10.10.10">
    <property type="entry name" value="Winged helix-like DNA-binding domain superfamily/Winged helix DNA-binding domain"/>
    <property type="match status" value="1"/>
</dbReference>
<dbReference type="Pfam" id="PF04542">
    <property type="entry name" value="Sigma70_r2"/>
    <property type="match status" value="1"/>
</dbReference>
<dbReference type="GO" id="GO:0006950">
    <property type="term" value="P:response to stress"/>
    <property type="evidence" value="ECO:0007669"/>
    <property type="project" value="UniProtKB-ARBA"/>
</dbReference>
<dbReference type="Pfam" id="PF08281">
    <property type="entry name" value="Sigma70_r4_2"/>
    <property type="match status" value="1"/>
</dbReference>
<dbReference type="NCBIfam" id="TIGR02937">
    <property type="entry name" value="sigma70-ECF"/>
    <property type="match status" value="1"/>
</dbReference>
<proteinExistence type="inferred from homology"/>
<dbReference type="SUPFAM" id="SSF88659">
    <property type="entry name" value="Sigma3 and sigma4 domains of RNA polymerase sigma factors"/>
    <property type="match status" value="1"/>
</dbReference>
<evidence type="ECO:0000256" key="4">
    <source>
        <dbReference type="ARBA" id="ARBA00023125"/>
    </source>
</evidence>
<dbReference type="PANTHER" id="PTHR43133">
    <property type="entry name" value="RNA POLYMERASE ECF-TYPE SIGMA FACTO"/>
    <property type="match status" value="1"/>
</dbReference>
<dbReference type="GO" id="GO:0016987">
    <property type="term" value="F:sigma factor activity"/>
    <property type="evidence" value="ECO:0007669"/>
    <property type="project" value="UniProtKB-KW"/>
</dbReference>
<keyword evidence="4 6" id="KW-0238">DNA-binding</keyword>
<dbReference type="InterPro" id="IPR013249">
    <property type="entry name" value="RNA_pol_sigma70_r4_t2"/>
</dbReference>
<accession>A0A7I9V040</accession>
<evidence type="ECO:0000256" key="6">
    <source>
        <dbReference type="RuleBase" id="RU000716"/>
    </source>
</evidence>
<dbReference type="InterPro" id="IPR000838">
    <property type="entry name" value="RNA_pol_sigma70_ECF_CS"/>
</dbReference>
<protein>
    <recommendedName>
        <fullName evidence="6">RNA polymerase sigma factor</fullName>
    </recommendedName>
</protein>
<dbReference type="InterPro" id="IPR036388">
    <property type="entry name" value="WH-like_DNA-bd_sf"/>
</dbReference>
<dbReference type="EMBL" id="BJOU01000002">
    <property type="protein sequence ID" value="GED98552.1"/>
    <property type="molecule type" value="Genomic_DNA"/>
</dbReference>
<dbReference type="InterPro" id="IPR013325">
    <property type="entry name" value="RNA_pol_sigma_r2"/>
</dbReference>
<evidence type="ECO:0000256" key="1">
    <source>
        <dbReference type="ARBA" id="ARBA00010641"/>
    </source>
</evidence>
<dbReference type="Gene3D" id="1.10.1740.10">
    <property type="match status" value="1"/>
</dbReference>
<dbReference type="PANTHER" id="PTHR43133:SF61">
    <property type="entry name" value="ECF RNA POLYMERASE SIGMA FACTOR SIGC"/>
    <property type="match status" value="1"/>
</dbReference>
<dbReference type="InterPro" id="IPR039425">
    <property type="entry name" value="RNA_pol_sigma-70-like"/>
</dbReference>
<evidence type="ECO:0000259" key="7">
    <source>
        <dbReference type="Pfam" id="PF04542"/>
    </source>
</evidence>
<name>A0A7I9V040_9ACTN</name>
<feature type="domain" description="RNA polymerase sigma factor 70 region 4 type 2" evidence="8">
    <location>
        <begin position="124"/>
        <end position="175"/>
    </location>
</feature>
<evidence type="ECO:0000313" key="10">
    <source>
        <dbReference type="Proteomes" id="UP000444980"/>
    </source>
</evidence>
<dbReference type="CDD" id="cd06171">
    <property type="entry name" value="Sigma70_r4"/>
    <property type="match status" value="1"/>
</dbReference>
<sequence>MREAHADDAEVTSAALAAASGDDASLEFFVRATQRDVWRFICHLGHAKTADDLTQETFLRALKSLPRFKAQSTARTWLLSIARRTCADEVRYAMSRPRIADTVDWVAAADRHVGANNAWQGIVELNLLLDQLPADRREALVLTQVIGLSYQEAAEVVGCPVGTIRSRVARARESLIAASSPATLRSVN</sequence>
<keyword evidence="3 6" id="KW-0731">Sigma factor</keyword>
<evidence type="ECO:0000256" key="3">
    <source>
        <dbReference type="ARBA" id="ARBA00023082"/>
    </source>
</evidence>
<dbReference type="SUPFAM" id="SSF88946">
    <property type="entry name" value="Sigma2 domain of RNA polymerase sigma factors"/>
    <property type="match status" value="1"/>
</dbReference>
<dbReference type="PROSITE" id="PS01063">
    <property type="entry name" value="SIGMA70_ECF"/>
    <property type="match status" value="1"/>
</dbReference>
<dbReference type="InterPro" id="IPR007627">
    <property type="entry name" value="RNA_pol_sigma70_r2"/>
</dbReference>
<feature type="domain" description="RNA polymerase sigma-70 region 2" evidence="7">
    <location>
        <begin position="30"/>
        <end position="93"/>
    </location>
</feature>
<keyword evidence="10" id="KW-1185">Reference proteome</keyword>
<keyword evidence="5 6" id="KW-0804">Transcription</keyword>
<evidence type="ECO:0000313" key="9">
    <source>
        <dbReference type="EMBL" id="GED98552.1"/>
    </source>
</evidence>
<evidence type="ECO:0000256" key="2">
    <source>
        <dbReference type="ARBA" id="ARBA00023015"/>
    </source>
</evidence>